<dbReference type="InterPro" id="IPR013762">
    <property type="entry name" value="Integrase-like_cat_sf"/>
</dbReference>
<evidence type="ECO:0000313" key="2">
    <source>
        <dbReference type="EMBL" id="MFC4488462.1"/>
    </source>
</evidence>
<evidence type="ECO:0008006" key="4">
    <source>
        <dbReference type="Google" id="ProtNLM"/>
    </source>
</evidence>
<proteinExistence type="predicted"/>
<dbReference type="Proteomes" id="UP001595999">
    <property type="component" value="Unassembled WGS sequence"/>
</dbReference>
<accession>A0ABV8ZMV1</accession>
<organism evidence="2 3">
    <name type="scientific">Chromobacterium aquaticum</name>
    <dbReference type="NCBI Taxonomy" id="467180"/>
    <lineage>
        <taxon>Bacteria</taxon>
        <taxon>Pseudomonadati</taxon>
        <taxon>Pseudomonadota</taxon>
        <taxon>Betaproteobacteria</taxon>
        <taxon>Neisseriales</taxon>
        <taxon>Chromobacteriaceae</taxon>
        <taxon>Chromobacterium</taxon>
    </lineage>
</organism>
<dbReference type="EMBL" id="JBHSEK010000001">
    <property type="protein sequence ID" value="MFC4488462.1"/>
    <property type="molecule type" value="Genomic_DNA"/>
</dbReference>
<gene>
    <name evidence="2" type="ORF">ACFO0R_02415</name>
</gene>
<sequence>MTKIPDLKFSMVEYGKNETPLDLLPLLYRGGAGLNVKIVMVEIARGNLGAPLLDRLNLVKRIHEYISERLTAGGSRGTAGTAIRRIREFFTWVDEVNESLNLFSVEQLFIGWTDELILQSKIGSIAEIHAYQSAVAVAKVIKESLQLTYSLLSKTRIRRRKQNRNSLCSLADKQNLEKTFKFGHALLDIKDALSVEAIYGKMPVVIKFRSGQKLEEWLKLRPEETVKTLRETAKPSTRMVALQKRAKWEAEISYRTRHPLINLRLESEMLIFIAQTGINLQQAFTLRLSKFRYQSHLDGYQVFRVYKGRRHGEVAFEIFSEYREHFESYLKWRSAIFPADNEGLLFPFLTAGRANFPPAFSLVRSRARKIGINFVPPTTLRKTRINWLLRRSKDTALTAEMHAHTEETLIRQYEQPSLQVTMAEIGRYHSHTDPAIAAPGVGACVKPVPMAMESIPSEAVFSDCISPAGCFFCIHQRDIDSEDHVWSLASYRHLKLLELSQYRPSAKRAMPHPAKAVIDKITEKLKNFEQSSEVRGLWVREALARIEEESYHPYWEGFIQLVEVRL</sequence>
<keyword evidence="3" id="KW-1185">Reference proteome</keyword>
<reference evidence="3" key="1">
    <citation type="journal article" date="2019" name="Int. J. Syst. Evol. Microbiol.">
        <title>The Global Catalogue of Microorganisms (GCM) 10K type strain sequencing project: providing services to taxonomists for standard genome sequencing and annotation.</title>
        <authorList>
            <consortium name="The Broad Institute Genomics Platform"/>
            <consortium name="The Broad Institute Genome Sequencing Center for Infectious Disease"/>
            <person name="Wu L."/>
            <person name="Ma J."/>
        </authorList>
    </citation>
    <scope>NUCLEOTIDE SEQUENCE [LARGE SCALE GENOMIC DNA]</scope>
    <source>
        <strain evidence="3">CGMCC 4.7608</strain>
    </source>
</reference>
<name>A0ABV8ZMV1_9NEIS</name>
<evidence type="ECO:0000313" key="3">
    <source>
        <dbReference type="Proteomes" id="UP001595999"/>
    </source>
</evidence>
<dbReference type="Gene3D" id="1.10.443.10">
    <property type="entry name" value="Intergrase catalytic core"/>
    <property type="match status" value="1"/>
</dbReference>
<evidence type="ECO:0000256" key="1">
    <source>
        <dbReference type="ARBA" id="ARBA00023172"/>
    </source>
</evidence>
<keyword evidence="1" id="KW-0233">DNA recombination</keyword>
<dbReference type="InterPro" id="IPR011010">
    <property type="entry name" value="DNA_brk_join_enz"/>
</dbReference>
<protein>
    <recommendedName>
        <fullName evidence="4">Integrase</fullName>
    </recommendedName>
</protein>
<dbReference type="SUPFAM" id="SSF56349">
    <property type="entry name" value="DNA breaking-rejoining enzymes"/>
    <property type="match status" value="1"/>
</dbReference>
<dbReference type="RefSeq" id="WP_231461523.1">
    <property type="nucleotide sequence ID" value="NZ_JAJOHW010000035.1"/>
</dbReference>
<comment type="caution">
    <text evidence="2">The sequence shown here is derived from an EMBL/GenBank/DDBJ whole genome shotgun (WGS) entry which is preliminary data.</text>
</comment>